<evidence type="ECO:0000313" key="2">
    <source>
        <dbReference type="EMBL" id="EMD30422.1"/>
    </source>
</evidence>
<evidence type="ECO:0000256" key="1">
    <source>
        <dbReference type="SAM" id="MobiDB-lite"/>
    </source>
</evidence>
<proteinExistence type="predicted"/>
<feature type="compositionally biased region" description="Basic residues" evidence="1">
    <location>
        <begin position="134"/>
        <end position="143"/>
    </location>
</feature>
<dbReference type="Proteomes" id="UP000016930">
    <property type="component" value="Unassembled WGS sequence"/>
</dbReference>
<reference evidence="2 3" key="1">
    <citation type="journal article" date="2012" name="Proc. Natl. Acad. Sci. U.S.A.">
        <title>Comparative genomics of Ceriporiopsis subvermispora and Phanerochaete chrysosporium provide insight into selective ligninolysis.</title>
        <authorList>
            <person name="Fernandez-Fueyo E."/>
            <person name="Ruiz-Duenas F.J."/>
            <person name="Ferreira P."/>
            <person name="Floudas D."/>
            <person name="Hibbett D.S."/>
            <person name="Canessa P."/>
            <person name="Larrondo L.F."/>
            <person name="James T.Y."/>
            <person name="Seelenfreund D."/>
            <person name="Lobos S."/>
            <person name="Polanco R."/>
            <person name="Tello M."/>
            <person name="Honda Y."/>
            <person name="Watanabe T."/>
            <person name="Watanabe T."/>
            <person name="Ryu J.S."/>
            <person name="Kubicek C.P."/>
            <person name="Schmoll M."/>
            <person name="Gaskell J."/>
            <person name="Hammel K.E."/>
            <person name="St John F.J."/>
            <person name="Vanden Wymelenberg A."/>
            <person name="Sabat G."/>
            <person name="Splinter BonDurant S."/>
            <person name="Syed K."/>
            <person name="Yadav J.S."/>
            <person name="Doddapaneni H."/>
            <person name="Subramanian V."/>
            <person name="Lavin J.L."/>
            <person name="Oguiza J.A."/>
            <person name="Perez G."/>
            <person name="Pisabarro A.G."/>
            <person name="Ramirez L."/>
            <person name="Santoyo F."/>
            <person name="Master E."/>
            <person name="Coutinho P.M."/>
            <person name="Henrissat B."/>
            <person name="Lombard V."/>
            <person name="Magnuson J.K."/>
            <person name="Kuees U."/>
            <person name="Hori C."/>
            <person name="Igarashi K."/>
            <person name="Samejima M."/>
            <person name="Held B.W."/>
            <person name="Barry K.W."/>
            <person name="LaButti K.M."/>
            <person name="Lapidus A."/>
            <person name="Lindquist E.A."/>
            <person name="Lucas S.M."/>
            <person name="Riley R."/>
            <person name="Salamov A.A."/>
            <person name="Hoffmeister D."/>
            <person name="Schwenk D."/>
            <person name="Hadar Y."/>
            <person name="Yarden O."/>
            <person name="de Vries R.P."/>
            <person name="Wiebenga A."/>
            <person name="Stenlid J."/>
            <person name="Eastwood D."/>
            <person name="Grigoriev I.V."/>
            <person name="Berka R.M."/>
            <person name="Blanchette R.A."/>
            <person name="Kersten P."/>
            <person name="Martinez A.T."/>
            <person name="Vicuna R."/>
            <person name="Cullen D."/>
        </authorList>
    </citation>
    <scope>NUCLEOTIDE SEQUENCE [LARGE SCALE GENOMIC DNA]</scope>
    <source>
        <strain evidence="2 3">B</strain>
    </source>
</reference>
<feature type="compositionally biased region" description="Polar residues" evidence="1">
    <location>
        <begin position="69"/>
        <end position="89"/>
    </location>
</feature>
<feature type="compositionally biased region" description="Pro residues" evidence="1">
    <location>
        <begin position="41"/>
        <end position="54"/>
    </location>
</feature>
<keyword evidence="3" id="KW-1185">Reference proteome</keyword>
<name>M2QWX7_CERS8</name>
<sequence>MSSHTCPDPEATDAVRRGERARKPARIALDPNNVERSKIPGVPPPPGPPSPAPALPTSDASILPVPSVSELTSSAPNENLPHDNTPQTRPSAPSVSPSPPAPSLFRSKRPIVISDEDSVADNESNAAVGNAPRKAQKKRPCPP</sequence>
<dbReference type="EMBL" id="KB446172">
    <property type="protein sequence ID" value="EMD30422.1"/>
    <property type="molecule type" value="Genomic_DNA"/>
</dbReference>
<dbReference type="HOGENOM" id="CLU_1805945_0_0_1"/>
<accession>M2QWX7</accession>
<dbReference type="AlphaFoldDB" id="M2QWX7"/>
<feature type="compositionally biased region" description="Basic and acidic residues" evidence="1">
    <location>
        <begin position="13"/>
        <end position="22"/>
    </location>
</feature>
<gene>
    <name evidence="2" type="ORF">CERSUDRAFT_101399</name>
</gene>
<evidence type="ECO:0000313" key="3">
    <source>
        <dbReference type="Proteomes" id="UP000016930"/>
    </source>
</evidence>
<protein>
    <submittedName>
        <fullName evidence="2">Uncharacterized protein</fullName>
    </submittedName>
</protein>
<feature type="region of interest" description="Disordered" evidence="1">
    <location>
        <begin position="1"/>
        <end position="143"/>
    </location>
</feature>
<organism evidence="2 3">
    <name type="scientific">Ceriporiopsis subvermispora (strain B)</name>
    <name type="common">White-rot fungus</name>
    <name type="synonym">Gelatoporia subvermispora</name>
    <dbReference type="NCBI Taxonomy" id="914234"/>
    <lineage>
        <taxon>Eukaryota</taxon>
        <taxon>Fungi</taxon>
        <taxon>Dikarya</taxon>
        <taxon>Basidiomycota</taxon>
        <taxon>Agaricomycotina</taxon>
        <taxon>Agaricomycetes</taxon>
        <taxon>Polyporales</taxon>
        <taxon>Gelatoporiaceae</taxon>
        <taxon>Gelatoporia</taxon>
    </lineage>
</organism>